<organism evidence="2 3">
    <name type="scientific">Cellulomonas xylanilytica</name>
    <dbReference type="NCBI Taxonomy" id="233583"/>
    <lineage>
        <taxon>Bacteria</taxon>
        <taxon>Bacillati</taxon>
        <taxon>Actinomycetota</taxon>
        <taxon>Actinomycetes</taxon>
        <taxon>Micrococcales</taxon>
        <taxon>Cellulomonadaceae</taxon>
        <taxon>Cellulomonas</taxon>
    </lineage>
</organism>
<proteinExistence type="predicted"/>
<feature type="domain" description="Phosphotyrosine protein phosphatase I" evidence="1">
    <location>
        <begin position="35"/>
        <end position="227"/>
    </location>
</feature>
<dbReference type="PANTHER" id="PTHR11717:SF31">
    <property type="entry name" value="LOW MOLECULAR WEIGHT PROTEIN-TYROSINE-PHOSPHATASE ETP-RELATED"/>
    <property type="match status" value="1"/>
</dbReference>
<dbReference type="SMART" id="SM00226">
    <property type="entry name" value="LMWPc"/>
    <property type="match status" value="1"/>
</dbReference>
<dbReference type="AlphaFoldDB" id="A0A510V3W9"/>
<protein>
    <submittedName>
        <fullName evidence="2">Low molecular weight phosphatase family protein</fullName>
    </submittedName>
</protein>
<dbReference type="Gene3D" id="3.40.50.2300">
    <property type="match status" value="1"/>
</dbReference>
<name>A0A510V3W9_9CELL</name>
<evidence type="ECO:0000259" key="1">
    <source>
        <dbReference type="SMART" id="SM00226"/>
    </source>
</evidence>
<dbReference type="InterPro" id="IPR023485">
    <property type="entry name" value="Ptyr_pPase"/>
</dbReference>
<dbReference type="EMBL" id="BJUB01000005">
    <property type="protein sequence ID" value="GEK21496.1"/>
    <property type="molecule type" value="Genomic_DNA"/>
</dbReference>
<sequence>MRVHLLRRSGHAMPVSDARGRTIETVTPTDLAEPFRVLVVCTGNICRSPAAERLLAAGLGAAYRRPDAVGGLTPAIEIGSAGTGALVGYPMTDEMAAMVAGQGVDPQGFEARQLVPALVQQADLVLALTRRHRSAIVEMVPSAVRRTFTLRELARLVADVDPATLPGSNATTADRVRALVPVAASRRGLMAHRPADDDVVDPYRGNAALYQKSFGQLLPAIETIVAAVRR</sequence>
<dbReference type="PANTHER" id="PTHR11717">
    <property type="entry name" value="LOW MOLECULAR WEIGHT PROTEIN TYROSINE PHOSPHATASE"/>
    <property type="match status" value="1"/>
</dbReference>
<dbReference type="SUPFAM" id="SSF52788">
    <property type="entry name" value="Phosphotyrosine protein phosphatases I"/>
    <property type="match status" value="1"/>
</dbReference>
<evidence type="ECO:0000313" key="3">
    <source>
        <dbReference type="Proteomes" id="UP000321118"/>
    </source>
</evidence>
<dbReference type="InterPro" id="IPR050438">
    <property type="entry name" value="LMW_PTPase"/>
</dbReference>
<dbReference type="InterPro" id="IPR036196">
    <property type="entry name" value="Ptyr_pPase_sf"/>
</dbReference>
<comment type="caution">
    <text evidence="2">The sequence shown here is derived from an EMBL/GenBank/DDBJ whole genome shotgun (WGS) entry which is preliminary data.</text>
</comment>
<accession>A0A510V3W9</accession>
<evidence type="ECO:0000313" key="2">
    <source>
        <dbReference type="EMBL" id="GEK21496.1"/>
    </source>
</evidence>
<dbReference type="Proteomes" id="UP000321118">
    <property type="component" value="Unassembled WGS sequence"/>
</dbReference>
<dbReference type="GO" id="GO:0004725">
    <property type="term" value="F:protein tyrosine phosphatase activity"/>
    <property type="evidence" value="ECO:0007669"/>
    <property type="project" value="TreeGrafter"/>
</dbReference>
<reference evidence="2 3" key="1">
    <citation type="submission" date="2019-07" db="EMBL/GenBank/DDBJ databases">
        <title>Whole genome shotgun sequence of Cellulomonas xylanilytica NBRC 101102.</title>
        <authorList>
            <person name="Hosoyama A."/>
            <person name="Uohara A."/>
            <person name="Ohji S."/>
            <person name="Ichikawa N."/>
        </authorList>
    </citation>
    <scope>NUCLEOTIDE SEQUENCE [LARGE SCALE GENOMIC DNA]</scope>
    <source>
        <strain evidence="2 3">NBRC 101102</strain>
    </source>
</reference>
<dbReference type="Pfam" id="PF01451">
    <property type="entry name" value="LMWPc"/>
    <property type="match status" value="1"/>
</dbReference>
<keyword evidence="3" id="KW-1185">Reference proteome</keyword>
<gene>
    <name evidence="2" type="ORF">CXY01_20160</name>
</gene>